<dbReference type="OrthoDB" id="202021at2157"/>
<dbReference type="eggNOG" id="arCOG02280">
    <property type="taxonomic scope" value="Archaea"/>
</dbReference>
<protein>
    <submittedName>
        <fullName evidence="5">Bacterio-opsin activator HTH domain protein</fullName>
    </submittedName>
</protein>
<dbReference type="RefSeq" id="WP_005556610.1">
    <property type="nucleotide sequence ID" value="NZ_AOIB01000026.1"/>
</dbReference>
<feature type="domain" description="Bacterioopsin transcriptional activator GAF and HTH associated" evidence="4">
    <location>
        <begin position="19"/>
        <end position="133"/>
    </location>
</feature>
<keyword evidence="2" id="KW-0804">Transcription</keyword>
<keyword evidence="1" id="KW-0805">Transcription regulation</keyword>
<dbReference type="InterPro" id="IPR007050">
    <property type="entry name" value="HTH_bacterioopsin"/>
</dbReference>
<dbReference type="AlphaFoldDB" id="L9X814"/>
<evidence type="ECO:0000256" key="2">
    <source>
        <dbReference type="ARBA" id="ARBA00023163"/>
    </source>
</evidence>
<dbReference type="Pfam" id="PF15915">
    <property type="entry name" value="BAT"/>
    <property type="match status" value="1"/>
</dbReference>
<evidence type="ECO:0000313" key="5">
    <source>
        <dbReference type="EMBL" id="ELY56778.1"/>
    </source>
</evidence>
<dbReference type="InterPro" id="IPR031803">
    <property type="entry name" value="BAT_GAF/HTH-assoc"/>
</dbReference>
<name>L9X814_9EURY</name>
<evidence type="ECO:0000259" key="3">
    <source>
        <dbReference type="Pfam" id="PF04967"/>
    </source>
</evidence>
<dbReference type="STRING" id="1227497.C491_12265"/>
<organism evidence="5 6">
    <name type="scientific">Natronococcus amylolyticus DSM 10524</name>
    <dbReference type="NCBI Taxonomy" id="1227497"/>
    <lineage>
        <taxon>Archaea</taxon>
        <taxon>Methanobacteriati</taxon>
        <taxon>Methanobacteriota</taxon>
        <taxon>Stenosarchaea group</taxon>
        <taxon>Halobacteria</taxon>
        <taxon>Halobacteriales</taxon>
        <taxon>Natrialbaceae</taxon>
        <taxon>Natronococcus</taxon>
    </lineage>
</organism>
<keyword evidence="6" id="KW-1185">Reference proteome</keyword>
<evidence type="ECO:0000313" key="6">
    <source>
        <dbReference type="Proteomes" id="UP000011688"/>
    </source>
</evidence>
<evidence type="ECO:0000256" key="1">
    <source>
        <dbReference type="ARBA" id="ARBA00023015"/>
    </source>
</evidence>
<reference evidence="5 6" key="1">
    <citation type="journal article" date="2014" name="PLoS Genet.">
        <title>Phylogenetically driven sequencing of extremely halophilic archaea reveals strategies for static and dynamic osmo-response.</title>
        <authorList>
            <person name="Becker E.A."/>
            <person name="Seitzer P.M."/>
            <person name="Tritt A."/>
            <person name="Larsen D."/>
            <person name="Krusor M."/>
            <person name="Yao A.I."/>
            <person name="Wu D."/>
            <person name="Madern D."/>
            <person name="Eisen J.A."/>
            <person name="Darling A.E."/>
            <person name="Facciotti M.T."/>
        </authorList>
    </citation>
    <scope>NUCLEOTIDE SEQUENCE [LARGE SCALE GENOMIC DNA]</scope>
    <source>
        <strain evidence="5 6">DSM 10524</strain>
    </source>
</reference>
<dbReference type="PANTHER" id="PTHR34236:SF1">
    <property type="entry name" value="DIMETHYL SULFOXIDE REDUCTASE TRANSCRIPTIONAL ACTIVATOR"/>
    <property type="match status" value="1"/>
</dbReference>
<dbReference type="EMBL" id="AOIB01000026">
    <property type="protein sequence ID" value="ELY56778.1"/>
    <property type="molecule type" value="Genomic_DNA"/>
</dbReference>
<comment type="caution">
    <text evidence="5">The sequence shown here is derived from an EMBL/GenBank/DDBJ whole genome shotgun (WGS) entry which is preliminary data.</text>
</comment>
<proteinExistence type="predicted"/>
<dbReference type="Proteomes" id="UP000011688">
    <property type="component" value="Unassembled WGS sequence"/>
</dbReference>
<accession>L9X814</accession>
<sequence>MSITVKAYAEHEHLALVPTLRRADDLEIKVLTQANTDPGSHVFPFLLEYDDVGELEGFLEADPTVDDYHLVDEGEDTHIYYIEHSAETKLLSPVVTQVNGFMSSAETKCRGWFVTLHLPDREALTTIWEYSEEYDVSFDIVEVYGRARNETGVAYGLTEEQVEALTVAYDCGYFSEPREMALSDIADEIGLSSTAMSGRLRRGMRNLISAALMDGEDIE</sequence>
<dbReference type="Pfam" id="PF04967">
    <property type="entry name" value="HTH_10"/>
    <property type="match status" value="1"/>
</dbReference>
<feature type="domain" description="HTH bat-type" evidence="3">
    <location>
        <begin position="157"/>
        <end position="208"/>
    </location>
</feature>
<evidence type="ECO:0000259" key="4">
    <source>
        <dbReference type="Pfam" id="PF15915"/>
    </source>
</evidence>
<dbReference type="PANTHER" id="PTHR34236">
    <property type="entry name" value="DIMETHYL SULFOXIDE REDUCTASE TRANSCRIPTIONAL ACTIVATOR"/>
    <property type="match status" value="1"/>
</dbReference>
<gene>
    <name evidence="5" type="ORF">C491_12265</name>
</gene>